<feature type="transmembrane region" description="Helical" evidence="1">
    <location>
        <begin position="87"/>
        <end position="110"/>
    </location>
</feature>
<sequence>MVPGRATVGNSSWHRSMLAVLVLECPAWGAMMAASAVVALTFGQERELDARTTVIAGIYFAGGFLAYGMARPLLALAGRRVSRPVRFVLALVALAILTLCATAGALAFHYRAYYAQWHEDAFSVGWFYQQVFTFLGSTYQYLVLGTRFYWPLAPLFLLLAAWWLSRRAS</sequence>
<reference evidence="2 3" key="1">
    <citation type="submission" date="2020-06" db="EMBL/GenBank/DDBJ databases">
        <title>Oricola thermophila sp. nov. isolated from a tidal sediments.</title>
        <authorList>
            <person name="Kwon K.K."/>
            <person name="Yang S.-H."/>
            <person name="Park M.-J."/>
        </authorList>
    </citation>
    <scope>NUCLEOTIDE SEQUENCE [LARGE SCALE GENOMIC DNA]</scope>
    <source>
        <strain evidence="2 3">MEBiC13590</strain>
    </source>
</reference>
<accession>A0A6N1VFQ9</accession>
<keyword evidence="1" id="KW-0472">Membrane</keyword>
<dbReference type="Proteomes" id="UP000509367">
    <property type="component" value="Chromosome"/>
</dbReference>
<proteinExistence type="predicted"/>
<dbReference type="RefSeq" id="WP_175275948.1">
    <property type="nucleotide sequence ID" value="NZ_CP054836.1"/>
</dbReference>
<keyword evidence="1" id="KW-0812">Transmembrane</keyword>
<feature type="transmembrane region" description="Helical" evidence="1">
    <location>
        <begin position="148"/>
        <end position="165"/>
    </location>
</feature>
<dbReference type="KEGG" id="orm:HTY61_06025"/>
<protein>
    <submittedName>
        <fullName evidence="2">Uncharacterized protein</fullName>
    </submittedName>
</protein>
<dbReference type="EMBL" id="CP054836">
    <property type="protein sequence ID" value="QKV18052.1"/>
    <property type="molecule type" value="Genomic_DNA"/>
</dbReference>
<keyword evidence="1" id="KW-1133">Transmembrane helix</keyword>
<evidence type="ECO:0000313" key="2">
    <source>
        <dbReference type="EMBL" id="QKV18052.1"/>
    </source>
</evidence>
<organism evidence="2 3">
    <name type="scientific">Oricola thermophila</name>
    <dbReference type="NCBI Taxonomy" id="2742145"/>
    <lineage>
        <taxon>Bacteria</taxon>
        <taxon>Pseudomonadati</taxon>
        <taxon>Pseudomonadota</taxon>
        <taxon>Alphaproteobacteria</taxon>
        <taxon>Hyphomicrobiales</taxon>
        <taxon>Ahrensiaceae</taxon>
        <taxon>Oricola</taxon>
    </lineage>
</organism>
<name>A0A6N1VFQ9_9HYPH</name>
<evidence type="ECO:0000256" key="1">
    <source>
        <dbReference type="SAM" id="Phobius"/>
    </source>
</evidence>
<feature type="transmembrane region" description="Helical" evidence="1">
    <location>
        <begin position="20"/>
        <end position="42"/>
    </location>
</feature>
<evidence type="ECO:0000313" key="3">
    <source>
        <dbReference type="Proteomes" id="UP000509367"/>
    </source>
</evidence>
<gene>
    <name evidence="2" type="ORF">HTY61_06025</name>
</gene>
<keyword evidence="3" id="KW-1185">Reference proteome</keyword>
<dbReference type="AlphaFoldDB" id="A0A6N1VFQ9"/>
<feature type="transmembrane region" description="Helical" evidence="1">
    <location>
        <begin position="54"/>
        <end position="75"/>
    </location>
</feature>